<dbReference type="PANTHER" id="PTHR21661:SF39">
    <property type="entry name" value="HYDROLASE, PUTATIVE (AFU_ORTHOLOGUE AFUA_3G08960)-RELATED"/>
    <property type="match status" value="1"/>
</dbReference>
<dbReference type="InterPro" id="IPR029058">
    <property type="entry name" value="AB_hydrolase_fold"/>
</dbReference>
<dbReference type="Gene3D" id="3.40.50.1820">
    <property type="entry name" value="alpha/beta hydrolase"/>
    <property type="match status" value="1"/>
</dbReference>
<protein>
    <submittedName>
        <fullName evidence="5">Alpha/beta-hydrolase</fullName>
    </submittedName>
</protein>
<keyword evidence="6" id="KW-1185">Reference proteome</keyword>
<feature type="active site" description="Nucleophile" evidence="3">
    <location>
        <position position="203"/>
    </location>
</feature>
<name>A0A316VFE5_9BASI</name>
<dbReference type="GO" id="GO:0097176">
    <property type="term" value="P:epoxide metabolic process"/>
    <property type="evidence" value="ECO:0007669"/>
    <property type="project" value="TreeGrafter"/>
</dbReference>
<evidence type="ECO:0000256" key="2">
    <source>
        <dbReference type="ARBA" id="ARBA00022801"/>
    </source>
</evidence>
<dbReference type="AlphaFoldDB" id="A0A316VFE5"/>
<dbReference type="STRING" id="1280837.A0A316VFE5"/>
<gene>
    <name evidence="5" type="ORF">FA14DRAFT_121420</name>
</gene>
<dbReference type="GeneID" id="37018244"/>
<organism evidence="5 6">
    <name type="scientific">Meira miltonrushii</name>
    <dbReference type="NCBI Taxonomy" id="1280837"/>
    <lineage>
        <taxon>Eukaryota</taxon>
        <taxon>Fungi</taxon>
        <taxon>Dikarya</taxon>
        <taxon>Basidiomycota</taxon>
        <taxon>Ustilaginomycotina</taxon>
        <taxon>Exobasidiomycetes</taxon>
        <taxon>Exobasidiales</taxon>
        <taxon>Brachybasidiaceae</taxon>
        <taxon>Meira</taxon>
    </lineage>
</organism>
<dbReference type="InterPro" id="IPR000639">
    <property type="entry name" value="Epox_hydrolase-like"/>
</dbReference>
<dbReference type="PRINTS" id="PR00412">
    <property type="entry name" value="EPOXHYDRLASE"/>
</dbReference>
<feature type="domain" description="Epoxide hydrolase N-terminal" evidence="4">
    <location>
        <begin position="5"/>
        <end position="122"/>
    </location>
</feature>
<feature type="active site" description="Proton donor" evidence="3">
    <location>
        <position position="355"/>
    </location>
</feature>
<dbReference type="RefSeq" id="XP_025356604.1">
    <property type="nucleotide sequence ID" value="XM_025496463.1"/>
</dbReference>
<dbReference type="OrthoDB" id="7130006at2759"/>
<evidence type="ECO:0000256" key="3">
    <source>
        <dbReference type="PIRSR" id="PIRSR001112-1"/>
    </source>
</evidence>
<dbReference type="SUPFAM" id="SSF53474">
    <property type="entry name" value="alpha/beta-Hydrolases"/>
    <property type="match status" value="1"/>
</dbReference>
<dbReference type="Proteomes" id="UP000245771">
    <property type="component" value="Unassembled WGS sequence"/>
</dbReference>
<comment type="similarity">
    <text evidence="1">Belongs to the peptidase S33 family.</text>
</comment>
<dbReference type="EMBL" id="KZ819603">
    <property type="protein sequence ID" value="PWN36302.1"/>
    <property type="molecule type" value="Genomic_DNA"/>
</dbReference>
<dbReference type="GO" id="GO:0004301">
    <property type="term" value="F:epoxide hydrolase activity"/>
    <property type="evidence" value="ECO:0007669"/>
    <property type="project" value="TreeGrafter"/>
</dbReference>
<evidence type="ECO:0000313" key="6">
    <source>
        <dbReference type="Proteomes" id="UP000245771"/>
    </source>
</evidence>
<dbReference type="InterPro" id="IPR016292">
    <property type="entry name" value="Epoxide_hydrolase"/>
</dbReference>
<feature type="active site" description="Proton acceptor" evidence="3">
    <location>
        <position position="412"/>
    </location>
</feature>
<dbReference type="InParanoid" id="A0A316VFE5"/>
<evidence type="ECO:0000259" key="4">
    <source>
        <dbReference type="Pfam" id="PF06441"/>
    </source>
</evidence>
<dbReference type="PIRSF" id="PIRSF001112">
    <property type="entry name" value="Epoxide_hydrolase"/>
    <property type="match status" value="1"/>
</dbReference>
<sequence length="436" mass="50336">MSAPKRFEAKLDEDRLNDLQKRLDRACEEAERKPEPTAVWEMDKKRLGMTHDRHRQLLFAWPDHDTWKAFEKRLNTFDHYMSQIEDINMHFIWERAATDARQRRPVIPLVLLHGWPSSVLDFFNTIHPLAHPGATSPSDVPAFDVVVPSQTGYLWSSSPRVDQFGRGQHSGPQGDILLKDEARLVHKLMLSLGYRKYAIQAGDWSNVMARLMARMYPDHVVAVHLNFCPAGPPNIELPLVHFASHFIPQPIKNLAWAFTPTHYFMGFPRPLNDQDRKKLQRSIPFIRTGSGYAIMQGTRPSTLGLVLQSDPAALLAWIGEKYIEWTDDDPSDAEICAQLTLYWCTDTMARSIYNYRNRVQPSGSLPRTDPNLYINQPFGMSDFPFEVLPTPVEWMRRSGNLQWYRKHSKGGHFASLERPANYVEDVRDCFAKIWKP</sequence>
<dbReference type="InterPro" id="IPR010497">
    <property type="entry name" value="Epoxide_hydro_N"/>
</dbReference>
<evidence type="ECO:0000256" key="1">
    <source>
        <dbReference type="ARBA" id="ARBA00010088"/>
    </source>
</evidence>
<dbReference type="Pfam" id="PF06441">
    <property type="entry name" value="EHN"/>
    <property type="match status" value="1"/>
</dbReference>
<keyword evidence="2 5" id="KW-0378">Hydrolase</keyword>
<evidence type="ECO:0000313" key="5">
    <source>
        <dbReference type="EMBL" id="PWN36302.1"/>
    </source>
</evidence>
<proteinExistence type="inferred from homology"/>
<dbReference type="PANTHER" id="PTHR21661">
    <property type="entry name" value="EPOXIDE HYDROLASE 1-RELATED"/>
    <property type="match status" value="1"/>
</dbReference>
<reference evidence="5 6" key="1">
    <citation type="journal article" date="2018" name="Mol. Biol. Evol.">
        <title>Broad Genomic Sampling Reveals a Smut Pathogenic Ancestry of the Fungal Clade Ustilaginomycotina.</title>
        <authorList>
            <person name="Kijpornyongpan T."/>
            <person name="Mondo S.J."/>
            <person name="Barry K."/>
            <person name="Sandor L."/>
            <person name="Lee J."/>
            <person name="Lipzen A."/>
            <person name="Pangilinan J."/>
            <person name="LaButti K."/>
            <person name="Hainaut M."/>
            <person name="Henrissat B."/>
            <person name="Grigoriev I.V."/>
            <person name="Spatafora J.W."/>
            <person name="Aime M.C."/>
        </authorList>
    </citation>
    <scope>NUCLEOTIDE SEQUENCE [LARGE SCALE GENOMIC DNA]</scope>
    <source>
        <strain evidence="5 6">MCA 3882</strain>
    </source>
</reference>
<accession>A0A316VFE5</accession>